<dbReference type="KEGG" id="nkf:Nkreftii_001456"/>
<evidence type="ECO:0000313" key="2">
    <source>
        <dbReference type="EMBL" id="QPD03682.1"/>
    </source>
</evidence>
<protein>
    <submittedName>
        <fullName evidence="2">Uncharacterized protein</fullName>
    </submittedName>
</protein>
<organism evidence="2 3">
    <name type="scientific">Candidatus Nitrospira kreftii</name>
    <dbReference type="NCBI Taxonomy" id="2652173"/>
    <lineage>
        <taxon>Bacteria</taxon>
        <taxon>Pseudomonadati</taxon>
        <taxon>Nitrospirota</taxon>
        <taxon>Nitrospiria</taxon>
        <taxon>Nitrospirales</taxon>
        <taxon>Nitrospiraceae</taxon>
        <taxon>Nitrospira</taxon>
    </lineage>
</organism>
<gene>
    <name evidence="2" type="ORF">Nkreftii_001456</name>
</gene>
<name>A0A7S8FDA6_9BACT</name>
<evidence type="ECO:0000313" key="3">
    <source>
        <dbReference type="Proteomes" id="UP000593737"/>
    </source>
</evidence>
<feature type="region of interest" description="Disordered" evidence="1">
    <location>
        <begin position="46"/>
        <end position="71"/>
    </location>
</feature>
<sequence>MIVAYRFGRRSVWPEGLGHQIGSSLVEMQKNVDQLQKHIHALKQTEDKLSSLSPTSGGMGGAMDTLLNKGK</sequence>
<dbReference type="AlphaFoldDB" id="A0A7S8FDA6"/>
<dbReference type="Proteomes" id="UP000593737">
    <property type="component" value="Chromosome"/>
</dbReference>
<proteinExistence type="predicted"/>
<dbReference type="EMBL" id="CP047423">
    <property type="protein sequence ID" value="QPD03682.1"/>
    <property type="molecule type" value="Genomic_DNA"/>
</dbReference>
<accession>A0A7S8FDA6</accession>
<reference evidence="2 3" key="1">
    <citation type="journal article" date="2020" name="ISME J.">
        <title>Enrichment and physiological characterization of a novel comammox Nitrospira indicates ammonium inhibition of complete nitrification.</title>
        <authorList>
            <person name="Sakoula D."/>
            <person name="Koch H."/>
            <person name="Frank J."/>
            <person name="Jetten M.S.M."/>
            <person name="van Kessel M.A.H.J."/>
            <person name="Lucker S."/>
        </authorList>
    </citation>
    <scope>NUCLEOTIDE SEQUENCE [LARGE SCALE GENOMIC DNA]</scope>
    <source>
        <strain evidence="2">Comreactor17</strain>
    </source>
</reference>
<evidence type="ECO:0000256" key="1">
    <source>
        <dbReference type="SAM" id="MobiDB-lite"/>
    </source>
</evidence>